<dbReference type="Pfam" id="PF11734">
    <property type="entry name" value="TilS_C"/>
    <property type="match status" value="1"/>
</dbReference>
<dbReference type="RefSeq" id="WP_089971740.1">
    <property type="nucleotide sequence ID" value="NZ_FOCQ01000016.1"/>
</dbReference>
<feature type="binding site" evidence="8">
    <location>
        <begin position="27"/>
        <end position="32"/>
    </location>
    <ligand>
        <name>ATP</name>
        <dbReference type="ChEBI" id="CHEBI:30616"/>
    </ligand>
</feature>
<feature type="domain" description="Lysidine-tRNA(Ile) synthetase C-terminal" evidence="9">
    <location>
        <begin position="391"/>
        <end position="462"/>
    </location>
</feature>
<dbReference type="NCBIfam" id="TIGR02432">
    <property type="entry name" value="lysidine_TilS_N"/>
    <property type="match status" value="1"/>
</dbReference>
<dbReference type="InterPro" id="IPR011063">
    <property type="entry name" value="TilS/TtcA_N"/>
</dbReference>
<dbReference type="EMBL" id="FOCQ01000016">
    <property type="protein sequence ID" value="SEN63707.1"/>
    <property type="molecule type" value="Genomic_DNA"/>
</dbReference>
<comment type="function">
    <text evidence="8">Ligates lysine onto the cytidine present at position 34 of the AUA codon-specific tRNA(Ile) that contains the anticodon CAU, in an ATP-dependent manner. Cytidine is converted to lysidine, thus changing the amino acid specificity of the tRNA from methionine to isoleucine.</text>
</comment>
<dbReference type="Proteomes" id="UP000199695">
    <property type="component" value="Unassembled WGS sequence"/>
</dbReference>
<dbReference type="GO" id="GO:0032267">
    <property type="term" value="F:tRNA(Ile)-lysidine synthase activity"/>
    <property type="evidence" value="ECO:0007669"/>
    <property type="project" value="UniProtKB-EC"/>
</dbReference>
<evidence type="ECO:0000256" key="1">
    <source>
        <dbReference type="ARBA" id="ARBA00004496"/>
    </source>
</evidence>
<sequence>MFLDQLKKEIEQHQMIRRGEKVLVGVSGGPDSLALLHGLRSLGSEYGWSLFVIHVNHGLRGKESEEDARFVKECCEKWQIPCRIETVDVNSVLRREGGNKQAIARKLRYRAFRKAAESWRADKLALAHHADDQVETILMRIIRGTGVGGLRGMEKIRRWHGIDLIRPLLSISREMIESYCGEQGLNPRLDKSNLSPAYTRNRVRLELLPLLSTYNPRVKEAILQLSEIIREEEKVWEEMVTEACRRVVKQESTTSFTLDLSSFLHFSVALQRRIVKLILSCLLKQGTNEATLTSIEQVRQVAAHPNPSAEVDLPGGVKAERQYHLLTLTLKEIGSQENQPIAPIPLSVPGMTSLPGFMGKIEVIVSGAPLDSIKPCRDFAVFDACQIDEPVMVRSRKQGDRMTCFGMAGTKKLKDLFIEAKIPRQVRDSYPIVTAGEHILWVPGIRRSKLAMITPRTKQFLYMLWHDGEEEDAFS</sequence>
<evidence type="ECO:0000259" key="9">
    <source>
        <dbReference type="SMART" id="SM00977"/>
    </source>
</evidence>
<dbReference type="SUPFAM" id="SSF56037">
    <property type="entry name" value="PheT/TilS domain"/>
    <property type="match status" value="1"/>
</dbReference>
<evidence type="ECO:0000256" key="2">
    <source>
        <dbReference type="ARBA" id="ARBA00022490"/>
    </source>
</evidence>
<dbReference type="GO" id="GO:0005524">
    <property type="term" value="F:ATP binding"/>
    <property type="evidence" value="ECO:0007669"/>
    <property type="project" value="UniProtKB-UniRule"/>
</dbReference>
<dbReference type="Pfam" id="PF01171">
    <property type="entry name" value="ATP_bind_3"/>
    <property type="match status" value="1"/>
</dbReference>
<reference evidence="10 11" key="1">
    <citation type="submission" date="2016-10" db="EMBL/GenBank/DDBJ databases">
        <authorList>
            <person name="de Groot N.N."/>
        </authorList>
    </citation>
    <scope>NUCLEOTIDE SEQUENCE [LARGE SCALE GENOMIC DNA]</scope>
    <source>
        <strain evidence="10 11">DSM 46701</strain>
    </source>
</reference>
<dbReference type="EC" id="6.3.4.19" evidence="8"/>
<dbReference type="Pfam" id="PF09179">
    <property type="entry name" value="TilS"/>
    <property type="match status" value="1"/>
</dbReference>
<keyword evidence="11" id="KW-1185">Reference proteome</keyword>
<comment type="similarity">
    <text evidence="8">Belongs to the tRNA(Ile)-lysidine synthase family.</text>
</comment>
<organism evidence="10 11">
    <name type="scientific">Lihuaxuella thermophila</name>
    <dbReference type="NCBI Taxonomy" id="1173111"/>
    <lineage>
        <taxon>Bacteria</taxon>
        <taxon>Bacillati</taxon>
        <taxon>Bacillota</taxon>
        <taxon>Bacilli</taxon>
        <taxon>Bacillales</taxon>
        <taxon>Thermoactinomycetaceae</taxon>
        <taxon>Lihuaxuella</taxon>
    </lineage>
</organism>
<dbReference type="AlphaFoldDB" id="A0A1H8I689"/>
<dbReference type="CDD" id="cd01992">
    <property type="entry name" value="TilS_N"/>
    <property type="match status" value="1"/>
</dbReference>
<accession>A0A1H8I689</accession>
<comment type="subcellular location">
    <subcellularLocation>
        <location evidence="1 8">Cytoplasm</location>
    </subcellularLocation>
</comment>
<dbReference type="InterPro" id="IPR015262">
    <property type="entry name" value="tRNA_Ile_lys_synt_subst-bd"/>
</dbReference>
<comment type="domain">
    <text evidence="8">The N-terminal region contains the highly conserved SGGXDS motif, predicted to be a P-loop motif involved in ATP binding.</text>
</comment>
<dbReference type="PANTHER" id="PTHR43033:SF1">
    <property type="entry name" value="TRNA(ILE)-LYSIDINE SYNTHASE-RELATED"/>
    <property type="match status" value="1"/>
</dbReference>
<name>A0A1H8I689_9BACL</name>
<dbReference type="NCBIfam" id="TIGR02433">
    <property type="entry name" value="lysidine_TilS_C"/>
    <property type="match status" value="1"/>
</dbReference>
<evidence type="ECO:0000256" key="4">
    <source>
        <dbReference type="ARBA" id="ARBA00022694"/>
    </source>
</evidence>
<evidence type="ECO:0000256" key="3">
    <source>
        <dbReference type="ARBA" id="ARBA00022598"/>
    </source>
</evidence>
<dbReference type="InterPro" id="IPR012094">
    <property type="entry name" value="tRNA_Ile_lys_synt"/>
</dbReference>
<dbReference type="STRING" id="1173111.SAMN05444955_11632"/>
<proteinExistence type="inferred from homology"/>
<evidence type="ECO:0000256" key="5">
    <source>
        <dbReference type="ARBA" id="ARBA00022741"/>
    </source>
</evidence>
<dbReference type="SUPFAM" id="SSF82829">
    <property type="entry name" value="MesJ substrate recognition domain-like"/>
    <property type="match status" value="1"/>
</dbReference>
<keyword evidence="6 8" id="KW-0067">ATP-binding</keyword>
<evidence type="ECO:0000256" key="6">
    <source>
        <dbReference type="ARBA" id="ARBA00022840"/>
    </source>
</evidence>
<keyword evidence="5 8" id="KW-0547">Nucleotide-binding</keyword>
<dbReference type="GO" id="GO:0005737">
    <property type="term" value="C:cytoplasm"/>
    <property type="evidence" value="ECO:0007669"/>
    <property type="project" value="UniProtKB-SubCell"/>
</dbReference>
<dbReference type="GO" id="GO:0006400">
    <property type="term" value="P:tRNA modification"/>
    <property type="evidence" value="ECO:0007669"/>
    <property type="project" value="UniProtKB-UniRule"/>
</dbReference>
<dbReference type="InterPro" id="IPR012796">
    <property type="entry name" value="Lysidine-tRNA-synth_C"/>
</dbReference>
<dbReference type="HAMAP" id="MF_01161">
    <property type="entry name" value="tRNA_Ile_lys_synt"/>
    <property type="match status" value="1"/>
</dbReference>
<evidence type="ECO:0000313" key="11">
    <source>
        <dbReference type="Proteomes" id="UP000199695"/>
    </source>
</evidence>
<protein>
    <recommendedName>
        <fullName evidence="8">tRNA(Ile)-lysidine synthase</fullName>
        <ecNumber evidence="8">6.3.4.19</ecNumber>
    </recommendedName>
    <alternativeName>
        <fullName evidence="8">tRNA(Ile)-2-lysyl-cytidine synthase</fullName>
    </alternativeName>
    <alternativeName>
        <fullName evidence="8">tRNA(Ile)-lysidine synthetase</fullName>
    </alternativeName>
</protein>
<dbReference type="Gene3D" id="3.40.50.620">
    <property type="entry name" value="HUPs"/>
    <property type="match status" value="1"/>
</dbReference>
<dbReference type="SUPFAM" id="SSF52402">
    <property type="entry name" value="Adenine nucleotide alpha hydrolases-like"/>
    <property type="match status" value="1"/>
</dbReference>
<keyword evidence="2 8" id="KW-0963">Cytoplasm</keyword>
<keyword evidence="4 8" id="KW-0819">tRNA processing</keyword>
<evidence type="ECO:0000313" key="10">
    <source>
        <dbReference type="EMBL" id="SEN63707.1"/>
    </source>
</evidence>
<dbReference type="SMART" id="SM00977">
    <property type="entry name" value="TilS_C"/>
    <property type="match status" value="1"/>
</dbReference>
<gene>
    <name evidence="8" type="primary">tilS</name>
    <name evidence="10" type="ORF">SAMN05444955_11632</name>
</gene>
<dbReference type="PANTHER" id="PTHR43033">
    <property type="entry name" value="TRNA(ILE)-LYSIDINE SYNTHASE-RELATED"/>
    <property type="match status" value="1"/>
</dbReference>
<dbReference type="Gene3D" id="3.30.465.60">
    <property type="match status" value="1"/>
</dbReference>
<evidence type="ECO:0000256" key="8">
    <source>
        <dbReference type="HAMAP-Rule" id="MF_01161"/>
    </source>
</evidence>
<dbReference type="InterPro" id="IPR014729">
    <property type="entry name" value="Rossmann-like_a/b/a_fold"/>
</dbReference>
<keyword evidence="3 8" id="KW-0436">Ligase</keyword>
<comment type="catalytic activity">
    <reaction evidence="7 8">
        <text>cytidine(34) in tRNA(Ile2) + L-lysine + ATP = lysidine(34) in tRNA(Ile2) + AMP + diphosphate + H(+)</text>
        <dbReference type="Rhea" id="RHEA:43744"/>
        <dbReference type="Rhea" id="RHEA-COMP:10625"/>
        <dbReference type="Rhea" id="RHEA-COMP:10670"/>
        <dbReference type="ChEBI" id="CHEBI:15378"/>
        <dbReference type="ChEBI" id="CHEBI:30616"/>
        <dbReference type="ChEBI" id="CHEBI:32551"/>
        <dbReference type="ChEBI" id="CHEBI:33019"/>
        <dbReference type="ChEBI" id="CHEBI:82748"/>
        <dbReference type="ChEBI" id="CHEBI:83665"/>
        <dbReference type="ChEBI" id="CHEBI:456215"/>
        <dbReference type="EC" id="6.3.4.19"/>
    </reaction>
</comment>
<dbReference type="InterPro" id="IPR012795">
    <property type="entry name" value="tRNA_Ile_lys_synt_N"/>
</dbReference>
<dbReference type="OrthoDB" id="9807403at2"/>
<evidence type="ECO:0000256" key="7">
    <source>
        <dbReference type="ARBA" id="ARBA00048539"/>
    </source>
</evidence>